<evidence type="ECO:0000259" key="12">
    <source>
        <dbReference type="Pfam" id="PF07715"/>
    </source>
</evidence>
<organism evidence="13 14">
    <name type="scientific">Bacteroides cellulosilyticus</name>
    <dbReference type="NCBI Taxonomy" id="246787"/>
    <lineage>
        <taxon>Bacteria</taxon>
        <taxon>Pseudomonadati</taxon>
        <taxon>Bacteroidota</taxon>
        <taxon>Bacteroidia</taxon>
        <taxon>Bacteroidales</taxon>
        <taxon>Bacteroidaceae</taxon>
        <taxon>Bacteroides</taxon>
    </lineage>
</organism>
<dbReference type="Proteomes" id="UP000061809">
    <property type="component" value="Chromosome"/>
</dbReference>
<dbReference type="Pfam" id="PF13715">
    <property type="entry name" value="CarbopepD_reg_2"/>
    <property type="match status" value="1"/>
</dbReference>
<evidence type="ECO:0000256" key="10">
    <source>
        <dbReference type="SAM" id="SignalP"/>
    </source>
</evidence>
<keyword evidence="13" id="KW-0675">Receptor</keyword>
<evidence type="ECO:0000256" key="1">
    <source>
        <dbReference type="ARBA" id="ARBA00004571"/>
    </source>
</evidence>
<dbReference type="AlphaFoldDB" id="A0A0P0FPT5"/>
<dbReference type="InterPro" id="IPR012910">
    <property type="entry name" value="Plug_dom"/>
</dbReference>
<proteinExistence type="inferred from homology"/>
<evidence type="ECO:0000313" key="14">
    <source>
        <dbReference type="Proteomes" id="UP000061809"/>
    </source>
</evidence>
<evidence type="ECO:0000256" key="6">
    <source>
        <dbReference type="ARBA" id="ARBA00023136"/>
    </source>
</evidence>
<dbReference type="InterPro" id="IPR023996">
    <property type="entry name" value="TonB-dep_OMP_SusC/RagA"/>
</dbReference>
<dbReference type="Gene3D" id="2.40.170.20">
    <property type="entry name" value="TonB-dependent receptor, beta-barrel domain"/>
    <property type="match status" value="1"/>
</dbReference>
<evidence type="ECO:0000313" key="13">
    <source>
        <dbReference type="EMBL" id="ALJ59605.1"/>
    </source>
</evidence>
<dbReference type="NCBIfam" id="TIGR04057">
    <property type="entry name" value="SusC_RagA_signa"/>
    <property type="match status" value="1"/>
</dbReference>
<sequence length="1039" mass="116226">MGHEKHLEKMNQTVTFWLVRKLIVGLLCICSTAATFAQTATVSGVVKDDTGEPVIGAGVLVKGTTLGTITDIDGHFSFRADDLNGVLVVSFVGMETQEIPMKGKGTFDIVLKSSNTLLEEVQVVAYGAQKKVTLTGSISSVNTDELLKVPTASIGNMLSGVLSGVSSIQSSGQPGGDDPDVFIRGISTLNTMNAKPLYLVDGVERSFFQIDPNEVENITILKDASSTAVFGVRGANGVIIVTTKRGKEGKAKINASFSYGIQTPTRMPEFVNSYDYATFLNEAYTNDGKDPKFTPEAVEAFRTHSNPIIYPDTDWMELLFKSSAPQTQGNVNISGGTERVRYFISMGMLDQKGFFKNHDTRYDANFNFNRYNYRANLDIDFTKTTLVAINMGGRVEKRNFPRSGDDINQLFRRIYWATPFSGPGIVDGKWIKGNSQYLPVGLSDGLGNIYGRGYGSKTTNVVNLDLALTQKLDFITKGLQFKIKVAYNSGYDHTKERATSIESYQPWYRKDVTWMEHPAGSDPNEVVYIQDGEAGLISYAESFGKSRDWYAEASFDWKRDFGLHHLSALALYNQSKTYYPDSDYPGIPRGYVGLVGRVTYDYDNKYLIEGNVGYNGSENFAPGNRYGFFPAVSGGWVLTQEEFLKDNPVVNFLKIRASYGIVGNDRYHPYGTGFMDRFLYLSNSYFIGSGYQFGTGTSWSPGAYEKSFGNSGLSWEKSAKQNYGIDFSLFNQKLSGSIDYFYEKRTDILAKASTDPIIHAMSLPVLNLGIVSNKGVELNLKWNHKINSFRYWTNLNVSYAKNKIVYQDEVPSEYTYTLKTGHPVGQPFGLKVRGFYYEGMEDVADHSYVLKEGDVVYEDLNHDGKIDDNDKTAIGYPSYPLLNAGLTLGFEYKGFDFSMLWVGATKTSRVLEETFRKPLGETYDRSLMSHQFTDRWTPETAATAKLPRATIDGVKNNYRDSELWVKDASYLRLKNIEIGYNFRLPFMPKIGMEKMRVFMTGYNLLTFDKLKISDPESMSSGVPQYPVMRVINFGLNVSF</sequence>
<dbReference type="InterPro" id="IPR008969">
    <property type="entry name" value="CarboxyPept-like_regulatory"/>
</dbReference>
<evidence type="ECO:0000259" key="11">
    <source>
        <dbReference type="Pfam" id="PF00593"/>
    </source>
</evidence>
<keyword evidence="5 9" id="KW-0798">TonB box</keyword>
<dbReference type="InterPro" id="IPR023997">
    <property type="entry name" value="TonB-dep_OMP_SusC/RagA_CS"/>
</dbReference>
<dbReference type="Pfam" id="PF00593">
    <property type="entry name" value="TonB_dep_Rec_b-barrel"/>
    <property type="match status" value="1"/>
</dbReference>
<dbReference type="EMBL" id="CP012801">
    <property type="protein sequence ID" value="ALJ59605.1"/>
    <property type="molecule type" value="Genomic_DNA"/>
</dbReference>
<dbReference type="InterPro" id="IPR036942">
    <property type="entry name" value="Beta-barrel_TonB_sf"/>
</dbReference>
<keyword evidence="4 8" id="KW-0812">Transmembrane</keyword>
<feature type="chain" id="PRO_5006046388" evidence="10">
    <location>
        <begin position="38"/>
        <end position="1039"/>
    </location>
</feature>
<reference evidence="13 14" key="1">
    <citation type="journal article" date="2015" name="Science">
        <title>Genetic determinants of in vivo fitness and diet responsiveness in multiple human gut Bacteroides.</title>
        <authorList>
            <person name="Wu M."/>
            <person name="McNulty N.P."/>
            <person name="Rodionov D.A."/>
            <person name="Khoroshkin M.S."/>
            <person name="Griffin N.W."/>
            <person name="Cheng J."/>
            <person name="Latreille P."/>
            <person name="Kerstetter R.A."/>
            <person name="Terrapon N."/>
            <person name="Henrissat B."/>
            <person name="Osterman A.L."/>
            <person name="Gordon J.I."/>
        </authorList>
    </citation>
    <scope>NUCLEOTIDE SEQUENCE [LARGE SCALE GENOMIC DNA]</scope>
    <source>
        <strain evidence="13 14">WH2</strain>
    </source>
</reference>
<dbReference type="PATRIC" id="fig|246787.4.peg.2429"/>
<keyword evidence="10" id="KW-0732">Signal</keyword>
<keyword evidence="2 8" id="KW-0813">Transport</keyword>
<gene>
    <name evidence="13" type="ORF">BcellWH2_02365</name>
</gene>
<evidence type="ECO:0000256" key="5">
    <source>
        <dbReference type="ARBA" id="ARBA00023077"/>
    </source>
</evidence>
<dbReference type="InterPro" id="IPR037066">
    <property type="entry name" value="Plug_dom_sf"/>
</dbReference>
<comment type="subcellular location">
    <subcellularLocation>
        <location evidence="1 8">Cell outer membrane</location>
        <topology evidence="1 8">Multi-pass membrane protein</topology>
    </subcellularLocation>
</comment>
<evidence type="ECO:0000256" key="4">
    <source>
        <dbReference type="ARBA" id="ARBA00022692"/>
    </source>
</evidence>
<dbReference type="FunFam" id="2.170.130.10:FF:000003">
    <property type="entry name" value="SusC/RagA family TonB-linked outer membrane protein"/>
    <property type="match status" value="1"/>
</dbReference>
<name>A0A0P0FPT5_9BACE</name>
<keyword evidence="6 8" id="KW-0472">Membrane</keyword>
<evidence type="ECO:0000256" key="8">
    <source>
        <dbReference type="PROSITE-ProRule" id="PRU01360"/>
    </source>
</evidence>
<comment type="similarity">
    <text evidence="8 9">Belongs to the TonB-dependent receptor family.</text>
</comment>
<feature type="domain" description="TonB-dependent receptor plug" evidence="12">
    <location>
        <begin position="131"/>
        <end position="238"/>
    </location>
</feature>
<evidence type="ECO:0000256" key="3">
    <source>
        <dbReference type="ARBA" id="ARBA00022452"/>
    </source>
</evidence>
<dbReference type="SUPFAM" id="SSF56935">
    <property type="entry name" value="Porins"/>
    <property type="match status" value="1"/>
</dbReference>
<protein>
    <submittedName>
        <fullName evidence="13">TonB dependent receptor</fullName>
    </submittedName>
</protein>
<feature type="domain" description="TonB-dependent receptor-like beta-barrel" evidence="11">
    <location>
        <begin position="430"/>
        <end position="888"/>
    </location>
</feature>
<dbReference type="GO" id="GO:0009279">
    <property type="term" value="C:cell outer membrane"/>
    <property type="evidence" value="ECO:0007669"/>
    <property type="project" value="UniProtKB-SubCell"/>
</dbReference>
<dbReference type="Gene3D" id="2.60.40.1120">
    <property type="entry name" value="Carboxypeptidase-like, regulatory domain"/>
    <property type="match status" value="1"/>
</dbReference>
<keyword evidence="3 8" id="KW-1134">Transmembrane beta strand</keyword>
<dbReference type="InterPro" id="IPR000531">
    <property type="entry name" value="Beta-barrel_TonB"/>
</dbReference>
<dbReference type="FunFam" id="2.60.40.1120:FF:000003">
    <property type="entry name" value="Outer membrane protein Omp121"/>
    <property type="match status" value="1"/>
</dbReference>
<accession>A0A0P0FPT5</accession>
<evidence type="ECO:0000256" key="9">
    <source>
        <dbReference type="RuleBase" id="RU003357"/>
    </source>
</evidence>
<keyword evidence="7 8" id="KW-0998">Cell outer membrane</keyword>
<evidence type="ECO:0000256" key="7">
    <source>
        <dbReference type="ARBA" id="ARBA00023237"/>
    </source>
</evidence>
<dbReference type="InterPro" id="IPR039426">
    <property type="entry name" value="TonB-dep_rcpt-like"/>
</dbReference>
<dbReference type="SUPFAM" id="SSF49464">
    <property type="entry name" value="Carboxypeptidase regulatory domain-like"/>
    <property type="match status" value="1"/>
</dbReference>
<feature type="signal peptide" evidence="10">
    <location>
        <begin position="1"/>
        <end position="37"/>
    </location>
</feature>
<dbReference type="Gene3D" id="2.170.130.10">
    <property type="entry name" value="TonB-dependent receptor, plug domain"/>
    <property type="match status" value="1"/>
</dbReference>
<dbReference type="Pfam" id="PF07715">
    <property type="entry name" value="Plug"/>
    <property type="match status" value="1"/>
</dbReference>
<dbReference type="PROSITE" id="PS52016">
    <property type="entry name" value="TONB_DEPENDENT_REC_3"/>
    <property type="match status" value="1"/>
</dbReference>
<dbReference type="RefSeq" id="WP_029426090.1">
    <property type="nucleotide sequence ID" value="NZ_CP012801.1"/>
</dbReference>
<evidence type="ECO:0000256" key="2">
    <source>
        <dbReference type="ARBA" id="ARBA00022448"/>
    </source>
</evidence>
<dbReference type="NCBIfam" id="TIGR04056">
    <property type="entry name" value="OMP_RagA_SusC"/>
    <property type="match status" value="1"/>
</dbReference>
<dbReference type="KEGG" id="bcel:BcellWH2_02365"/>